<dbReference type="GO" id="GO:0005634">
    <property type="term" value="C:nucleus"/>
    <property type="evidence" value="ECO:0007669"/>
    <property type="project" value="UniProtKB-SubCell"/>
</dbReference>
<evidence type="ECO:0000256" key="6">
    <source>
        <dbReference type="ARBA" id="ARBA00022816"/>
    </source>
</evidence>
<dbReference type="GO" id="GO:0005874">
    <property type="term" value="C:microtubule"/>
    <property type="evidence" value="ECO:0007669"/>
    <property type="project" value="UniProtKB-KW"/>
</dbReference>
<dbReference type="AlphaFoldDB" id="A0A4E0S192"/>
<dbReference type="InterPro" id="IPR001372">
    <property type="entry name" value="Dynein_light_chain_typ-1/2"/>
</dbReference>
<comment type="subcellular location">
    <subcellularLocation>
        <location evidence="2 10">Cytoplasm</location>
        <location evidence="2 10">Cytoskeleton</location>
    </subcellularLocation>
    <subcellularLocation>
        <location evidence="1">Nucleus</location>
    </subcellularLocation>
</comment>
<evidence type="ECO:0000256" key="4">
    <source>
        <dbReference type="ARBA" id="ARBA00022490"/>
    </source>
</evidence>
<dbReference type="GO" id="GO:0007017">
    <property type="term" value="P:microtubule-based process"/>
    <property type="evidence" value="ECO:0007669"/>
    <property type="project" value="InterPro"/>
</dbReference>
<evidence type="ECO:0000256" key="1">
    <source>
        <dbReference type="ARBA" id="ARBA00004123"/>
    </source>
</evidence>
<sequence length="90" mass="10444">MPAAKALILSAEMEFDMQDEAVNLAAEAEARCAVPEEVPGYIKRQFDSKHDAPWHCVVGKNFYSYFTYETDKYIFFHLRGKDFLLYKTPK</sequence>
<name>A0A4E0S192_FASHE</name>
<evidence type="ECO:0000256" key="8">
    <source>
        <dbReference type="ARBA" id="ARBA00023212"/>
    </source>
</evidence>
<keyword evidence="8 10" id="KW-0206">Cytoskeleton</keyword>
<dbReference type="Pfam" id="PF01221">
    <property type="entry name" value="Dynein_light"/>
    <property type="match status" value="1"/>
</dbReference>
<comment type="caution">
    <text evidence="11">The sequence shown here is derived from an EMBL/GenBank/DDBJ whole genome shotgun (WGS) entry which is preliminary data.</text>
</comment>
<proteinExistence type="inferred from homology"/>
<comment type="similarity">
    <text evidence="10">Belongs to the dynein light chain family.</text>
</comment>
<evidence type="ECO:0000256" key="5">
    <source>
        <dbReference type="ARBA" id="ARBA00022701"/>
    </source>
</evidence>
<evidence type="ECO:0000256" key="10">
    <source>
        <dbReference type="RuleBase" id="RU365010"/>
    </source>
</evidence>
<accession>A0A4E0S192</accession>
<keyword evidence="7" id="KW-0653">Protein transport</keyword>
<dbReference type="GO" id="GO:0015031">
    <property type="term" value="P:protein transport"/>
    <property type="evidence" value="ECO:0007669"/>
    <property type="project" value="UniProtKB-KW"/>
</dbReference>
<dbReference type="GO" id="GO:0005868">
    <property type="term" value="C:cytoplasmic dynein complex"/>
    <property type="evidence" value="ECO:0007669"/>
    <property type="project" value="TreeGrafter"/>
</dbReference>
<keyword evidence="3" id="KW-0813">Transport</keyword>
<dbReference type="PANTHER" id="PTHR11886">
    <property type="entry name" value="DYNEIN LIGHT CHAIN"/>
    <property type="match status" value="1"/>
</dbReference>
<reference evidence="11" key="1">
    <citation type="submission" date="2019-03" db="EMBL/GenBank/DDBJ databases">
        <title>Improved annotation for the trematode Fasciola hepatica.</title>
        <authorList>
            <person name="Choi Y.-J."/>
            <person name="Martin J."/>
            <person name="Mitreva M."/>
        </authorList>
    </citation>
    <scope>NUCLEOTIDE SEQUENCE [LARGE SCALE GENOMIC DNA]</scope>
</reference>
<organism evidence="11 12">
    <name type="scientific">Fasciola hepatica</name>
    <name type="common">Liver fluke</name>
    <dbReference type="NCBI Taxonomy" id="6192"/>
    <lineage>
        <taxon>Eukaryota</taxon>
        <taxon>Metazoa</taxon>
        <taxon>Spiralia</taxon>
        <taxon>Lophotrochozoa</taxon>
        <taxon>Platyhelminthes</taxon>
        <taxon>Trematoda</taxon>
        <taxon>Digenea</taxon>
        <taxon>Plagiorchiida</taxon>
        <taxon>Echinostomata</taxon>
        <taxon>Echinostomatoidea</taxon>
        <taxon>Fasciolidae</taxon>
        <taxon>Fasciola</taxon>
    </lineage>
</organism>
<dbReference type="Gene3D" id="3.30.740.10">
    <property type="entry name" value="Protein Inhibitor Of Neuronal Nitric Oxide Synthase"/>
    <property type="match status" value="1"/>
</dbReference>
<protein>
    <recommendedName>
        <fullName evidence="10">Dynein light chain</fullName>
    </recommendedName>
</protein>
<evidence type="ECO:0000313" key="12">
    <source>
        <dbReference type="Proteomes" id="UP000230066"/>
    </source>
</evidence>
<keyword evidence="10" id="KW-0505">Motor protein</keyword>
<evidence type="ECO:0000256" key="9">
    <source>
        <dbReference type="ARBA" id="ARBA00023242"/>
    </source>
</evidence>
<keyword evidence="6" id="KW-0509">mRNA transport</keyword>
<dbReference type="GO" id="GO:0051028">
    <property type="term" value="P:mRNA transport"/>
    <property type="evidence" value="ECO:0007669"/>
    <property type="project" value="UniProtKB-KW"/>
</dbReference>
<keyword evidence="12" id="KW-1185">Reference proteome</keyword>
<evidence type="ECO:0000256" key="3">
    <source>
        <dbReference type="ARBA" id="ARBA00022448"/>
    </source>
</evidence>
<dbReference type="SMART" id="SM01375">
    <property type="entry name" value="Dynein_light"/>
    <property type="match status" value="1"/>
</dbReference>
<dbReference type="EMBL" id="JXXN02001648">
    <property type="protein sequence ID" value="THD24350.1"/>
    <property type="molecule type" value="Genomic_DNA"/>
</dbReference>
<keyword evidence="9" id="KW-0539">Nucleus</keyword>
<gene>
    <name evidence="11" type="ORF">D915_004980</name>
</gene>
<evidence type="ECO:0000313" key="11">
    <source>
        <dbReference type="EMBL" id="THD24350.1"/>
    </source>
</evidence>
<dbReference type="SUPFAM" id="SSF54648">
    <property type="entry name" value="DLC"/>
    <property type="match status" value="1"/>
</dbReference>
<dbReference type="FunFam" id="3.30.740.10:FF:000005">
    <property type="entry name" value="Dynein light chain"/>
    <property type="match status" value="1"/>
</dbReference>
<evidence type="ECO:0000256" key="2">
    <source>
        <dbReference type="ARBA" id="ARBA00004245"/>
    </source>
</evidence>
<dbReference type="Proteomes" id="UP000230066">
    <property type="component" value="Unassembled WGS sequence"/>
</dbReference>
<dbReference type="PANTHER" id="PTHR11886:SF35">
    <property type="entry name" value="DYNEIN LIGHT CHAIN"/>
    <property type="match status" value="1"/>
</dbReference>
<dbReference type="InterPro" id="IPR037177">
    <property type="entry name" value="DLC_sf"/>
</dbReference>
<dbReference type="GO" id="GO:0045505">
    <property type="term" value="F:dynein intermediate chain binding"/>
    <property type="evidence" value="ECO:0007669"/>
    <property type="project" value="TreeGrafter"/>
</dbReference>
<evidence type="ECO:0000256" key="7">
    <source>
        <dbReference type="ARBA" id="ARBA00022927"/>
    </source>
</evidence>
<keyword evidence="10" id="KW-0243">Dynein</keyword>
<keyword evidence="5 10" id="KW-0493">Microtubule</keyword>
<keyword evidence="4 10" id="KW-0963">Cytoplasm</keyword>